<keyword evidence="4 7" id="KW-0812">Transmembrane</keyword>
<gene>
    <name evidence="9" type="ORF">GCM10022229_04140</name>
</gene>
<dbReference type="InterPro" id="IPR023090">
    <property type="entry name" value="UPF0702_alpha/beta_dom_sf"/>
</dbReference>
<keyword evidence="10" id="KW-1185">Reference proteome</keyword>
<dbReference type="RefSeq" id="WP_344758274.1">
    <property type="nucleotide sequence ID" value="NZ_BAAAZU010000002.1"/>
</dbReference>
<feature type="transmembrane region" description="Helical" evidence="7">
    <location>
        <begin position="66"/>
        <end position="83"/>
    </location>
</feature>
<name>A0ABP7M4X5_9GAMM</name>
<keyword evidence="5 7" id="KW-1133">Transmembrane helix</keyword>
<dbReference type="Gene3D" id="3.30.240.20">
    <property type="entry name" value="bsu07140 like domains"/>
    <property type="match status" value="1"/>
</dbReference>
<evidence type="ECO:0000259" key="8">
    <source>
        <dbReference type="Pfam" id="PF04239"/>
    </source>
</evidence>
<comment type="caution">
    <text evidence="9">The sequence shown here is derived from an EMBL/GenBank/DDBJ whole genome shotgun (WGS) entry which is preliminary data.</text>
</comment>
<sequence>MSELFELSIPWWEIVLRGTVVYFVLLFLLRLSGKRTVGQFTPFDLLVLVLLGDAMQGSMIAGDQSLGGGIILVFTLLGWNMLVGRVTSRSQAIERLVEGRPVVLARNGHIYGEALDRSNLSIDDLQEAMRNADCVAVGDVRLAVLEKDGKISVVTGRR</sequence>
<evidence type="ECO:0000256" key="5">
    <source>
        <dbReference type="ARBA" id="ARBA00022989"/>
    </source>
</evidence>
<evidence type="ECO:0000256" key="2">
    <source>
        <dbReference type="ARBA" id="ARBA00006448"/>
    </source>
</evidence>
<evidence type="ECO:0000256" key="7">
    <source>
        <dbReference type="SAM" id="Phobius"/>
    </source>
</evidence>
<evidence type="ECO:0000256" key="1">
    <source>
        <dbReference type="ARBA" id="ARBA00004651"/>
    </source>
</evidence>
<feature type="domain" description="YetF C-terminal" evidence="8">
    <location>
        <begin position="89"/>
        <end position="155"/>
    </location>
</feature>
<comment type="similarity">
    <text evidence="2">Belongs to the UPF0702 family.</text>
</comment>
<evidence type="ECO:0000313" key="9">
    <source>
        <dbReference type="EMBL" id="GAA3914309.1"/>
    </source>
</evidence>
<feature type="transmembrane region" description="Helical" evidence="7">
    <location>
        <begin position="43"/>
        <end position="60"/>
    </location>
</feature>
<proteinExistence type="inferred from homology"/>
<accession>A0ABP7M4X5</accession>
<keyword evidence="6 7" id="KW-0472">Membrane</keyword>
<dbReference type="EMBL" id="BAAAZU010000002">
    <property type="protein sequence ID" value="GAA3914309.1"/>
    <property type="molecule type" value="Genomic_DNA"/>
</dbReference>
<dbReference type="Pfam" id="PF04239">
    <property type="entry name" value="DUF421"/>
    <property type="match status" value="1"/>
</dbReference>
<feature type="transmembrane region" description="Helical" evidence="7">
    <location>
        <begin position="14"/>
        <end position="31"/>
    </location>
</feature>
<evidence type="ECO:0000256" key="6">
    <source>
        <dbReference type="ARBA" id="ARBA00023136"/>
    </source>
</evidence>
<evidence type="ECO:0000256" key="3">
    <source>
        <dbReference type="ARBA" id="ARBA00022475"/>
    </source>
</evidence>
<organism evidence="9 10">
    <name type="scientific">Luteimonas lutimaris</name>
    <dbReference type="NCBI Taxonomy" id="698645"/>
    <lineage>
        <taxon>Bacteria</taxon>
        <taxon>Pseudomonadati</taxon>
        <taxon>Pseudomonadota</taxon>
        <taxon>Gammaproteobacteria</taxon>
        <taxon>Lysobacterales</taxon>
        <taxon>Lysobacteraceae</taxon>
        <taxon>Luteimonas</taxon>
    </lineage>
</organism>
<protein>
    <submittedName>
        <fullName evidence="9">DUF421 domain-containing protein</fullName>
    </submittedName>
</protein>
<dbReference type="PANTHER" id="PTHR34582">
    <property type="entry name" value="UPF0702 TRANSMEMBRANE PROTEIN YCAP"/>
    <property type="match status" value="1"/>
</dbReference>
<reference evidence="10" key="1">
    <citation type="journal article" date="2019" name="Int. J. Syst. Evol. Microbiol.">
        <title>The Global Catalogue of Microorganisms (GCM) 10K type strain sequencing project: providing services to taxonomists for standard genome sequencing and annotation.</title>
        <authorList>
            <consortium name="The Broad Institute Genomics Platform"/>
            <consortium name="The Broad Institute Genome Sequencing Center for Infectious Disease"/>
            <person name="Wu L."/>
            <person name="Ma J."/>
        </authorList>
    </citation>
    <scope>NUCLEOTIDE SEQUENCE [LARGE SCALE GENOMIC DNA]</scope>
    <source>
        <strain evidence="10">JCM 16916</strain>
    </source>
</reference>
<dbReference type="PANTHER" id="PTHR34582:SF6">
    <property type="entry name" value="UPF0702 TRANSMEMBRANE PROTEIN YCAP"/>
    <property type="match status" value="1"/>
</dbReference>
<dbReference type="InterPro" id="IPR007353">
    <property type="entry name" value="DUF421"/>
</dbReference>
<keyword evidence="3" id="KW-1003">Cell membrane</keyword>
<dbReference type="Proteomes" id="UP001501727">
    <property type="component" value="Unassembled WGS sequence"/>
</dbReference>
<evidence type="ECO:0000256" key="4">
    <source>
        <dbReference type="ARBA" id="ARBA00022692"/>
    </source>
</evidence>
<evidence type="ECO:0000313" key="10">
    <source>
        <dbReference type="Proteomes" id="UP001501727"/>
    </source>
</evidence>
<comment type="subcellular location">
    <subcellularLocation>
        <location evidence="1">Cell membrane</location>
        <topology evidence="1">Multi-pass membrane protein</topology>
    </subcellularLocation>
</comment>